<proteinExistence type="predicted"/>
<protein>
    <submittedName>
        <fullName evidence="3">Uncharacterized protein</fullName>
    </submittedName>
</protein>
<evidence type="ECO:0000256" key="2">
    <source>
        <dbReference type="SAM" id="Phobius"/>
    </source>
</evidence>
<organism evidence="3 4">
    <name type="scientific">Exidia glandulosa HHB12029</name>
    <dbReference type="NCBI Taxonomy" id="1314781"/>
    <lineage>
        <taxon>Eukaryota</taxon>
        <taxon>Fungi</taxon>
        <taxon>Dikarya</taxon>
        <taxon>Basidiomycota</taxon>
        <taxon>Agaricomycotina</taxon>
        <taxon>Agaricomycetes</taxon>
        <taxon>Auriculariales</taxon>
        <taxon>Exidiaceae</taxon>
        <taxon>Exidia</taxon>
    </lineage>
</organism>
<keyword evidence="2" id="KW-1133">Transmembrane helix</keyword>
<feature type="transmembrane region" description="Helical" evidence="2">
    <location>
        <begin position="47"/>
        <end position="68"/>
    </location>
</feature>
<keyword evidence="2" id="KW-0812">Transmembrane</keyword>
<dbReference type="Proteomes" id="UP000077266">
    <property type="component" value="Unassembled WGS sequence"/>
</dbReference>
<name>A0A165K8F7_EXIGL</name>
<evidence type="ECO:0000256" key="1">
    <source>
        <dbReference type="SAM" id="MobiDB-lite"/>
    </source>
</evidence>
<feature type="region of interest" description="Disordered" evidence="1">
    <location>
        <begin position="285"/>
        <end position="319"/>
    </location>
</feature>
<feature type="compositionally biased region" description="Polar residues" evidence="1">
    <location>
        <begin position="285"/>
        <end position="299"/>
    </location>
</feature>
<sequence>MTTLLALDFSHEEHITPMAPHILYLSTIGCSAILTLRLYAFTGGKRYLVVIVFACYLAIVAFHIWVVIHQAILAPAGQACDPSADGNTNELGSIFVRDIHDFTLLVRRLTSGMTKLGAMLLDTFITLAFFTHLLRVMKLKYTQMSVFTRAFLREGAAYFLAISSVNLLNVAFNLQHFAPMADLNVPWSLVLPSLLVSLHLHLLHNMETENDPLGGKACRLVLNLRKVEPENATVGTISLDSRKRWAQTLSNHQDIEIGPRFPHYAFSPASPGADEFYELMHTPSTASRSFSQDSAQASPLQRREFRHGIPSPPPRIYVS</sequence>
<feature type="transmembrane region" description="Helical" evidence="2">
    <location>
        <begin position="116"/>
        <end position="134"/>
    </location>
</feature>
<evidence type="ECO:0000313" key="3">
    <source>
        <dbReference type="EMBL" id="KZV95954.1"/>
    </source>
</evidence>
<dbReference type="STRING" id="1314781.A0A165K8F7"/>
<evidence type="ECO:0000313" key="4">
    <source>
        <dbReference type="Proteomes" id="UP000077266"/>
    </source>
</evidence>
<dbReference type="OrthoDB" id="3251775at2759"/>
<accession>A0A165K8F7</accession>
<dbReference type="EMBL" id="KV425949">
    <property type="protein sequence ID" value="KZV95954.1"/>
    <property type="molecule type" value="Genomic_DNA"/>
</dbReference>
<feature type="compositionally biased region" description="Pro residues" evidence="1">
    <location>
        <begin position="310"/>
        <end position="319"/>
    </location>
</feature>
<dbReference type="InParanoid" id="A0A165K8F7"/>
<gene>
    <name evidence="3" type="ORF">EXIGLDRAFT_833993</name>
</gene>
<keyword evidence="2" id="KW-0472">Membrane</keyword>
<feature type="transmembrane region" description="Helical" evidence="2">
    <location>
        <begin position="22"/>
        <end position="40"/>
    </location>
</feature>
<feature type="transmembrane region" description="Helical" evidence="2">
    <location>
        <begin position="155"/>
        <end position="172"/>
    </location>
</feature>
<dbReference type="AlphaFoldDB" id="A0A165K8F7"/>
<reference evidence="3 4" key="1">
    <citation type="journal article" date="2016" name="Mol. Biol. Evol.">
        <title>Comparative Genomics of Early-Diverging Mushroom-Forming Fungi Provides Insights into the Origins of Lignocellulose Decay Capabilities.</title>
        <authorList>
            <person name="Nagy L.G."/>
            <person name="Riley R."/>
            <person name="Tritt A."/>
            <person name="Adam C."/>
            <person name="Daum C."/>
            <person name="Floudas D."/>
            <person name="Sun H."/>
            <person name="Yadav J.S."/>
            <person name="Pangilinan J."/>
            <person name="Larsson K.H."/>
            <person name="Matsuura K."/>
            <person name="Barry K."/>
            <person name="Labutti K."/>
            <person name="Kuo R."/>
            <person name="Ohm R.A."/>
            <person name="Bhattacharya S.S."/>
            <person name="Shirouzu T."/>
            <person name="Yoshinaga Y."/>
            <person name="Martin F.M."/>
            <person name="Grigoriev I.V."/>
            <person name="Hibbett D.S."/>
        </authorList>
    </citation>
    <scope>NUCLEOTIDE SEQUENCE [LARGE SCALE GENOMIC DNA]</scope>
    <source>
        <strain evidence="3 4">HHB12029</strain>
    </source>
</reference>
<keyword evidence="4" id="KW-1185">Reference proteome</keyword>